<protein>
    <submittedName>
        <fullName evidence="2">Uncharacterized protein</fullName>
    </submittedName>
</protein>
<sequence>MAARRGRHGQGPTDSWSRRDRVPDLFAGEAERTGRTAYAGERAVTEYLDHFAPIRPSAASGLKGDKPAARGPRLLEGADDELKSRAHRRLMLLRPS</sequence>
<name>A0A919DRM8_9ACTN</name>
<dbReference type="AlphaFoldDB" id="A0A919DRM8"/>
<reference evidence="2" key="2">
    <citation type="submission" date="2020-09" db="EMBL/GenBank/DDBJ databases">
        <authorList>
            <person name="Sun Q."/>
            <person name="Ohkuma M."/>
        </authorList>
    </citation>
    <scope>NUCLEOTIDE SEQUENCE</scope>
    <source>
        <strain evidence="2">JCM 4784</strain>
    </source>
</reference>
<reference evidence="2" key="1">
    <citation type="journal article" date="2014" name="Int. J. Syst. Evol. Microbiol.">
        <title>Complete genome sequence of Corynebacterium casei LMG S-19264T (=DSM 44701T), isolated from a smear-ripened cheese.</title>
        <authorList>
            <consortium name="US DOE Joint Genome Institute (JGI-PGF)"/>
            <person name="Walter F."/>
            <person name="Albersmeier A."/>
            <person name="Kalinowski J."/>
            <person name="Ruckert C."/>
        </authorList>
    </citation>
    <scope>NUCLEOTIDE SEQUENCE</scope>
    <source>
        <strain evidence="2">JCM 4784</strain>
    </source>
</reference>
<evidence type="ECO:0000256" key="1">
    <source>
        <dbReference type="SAM" id="MobiDB-lite"/>
    </source>
</evidence>
<proteinExistence type="predicted"/>
<feature type="region of interest" description="Disordered" evidence="1">
    <location>
        <begin position="56"/>
        <end position="81"/>
    </location>
</feature>
<evidence type="ECO:0000313" key="3">
    <source>
        <dbReference type="Proteomes" id="UP000608024"/>
    </source>
</evidence>
<organism evidence="2 3">
    <name type="scientific">Streptomyces longispororuber</name>
    <dbReference type="NCBI Taxonomy" id="68230"/>
    <lineage>
        <taxon>Bacteria</taxon>
        <taxon>Bacillati</taxon>
        <taxon>Actinomycetota</taxon>
        <taxon>Actinomycetes</taxon>
        <taxon>Kitasatosporales</taxon>
        <taxon>Streptomycetaceae</taxon>
        <taxon>Streptomyces</taxon>
    </lineage>
</organism>
<keyword evidence="3" id="KW-1185">Reference proteome</keyword>
<comment type="caution">
    <text evidence="2">The sequence shown here is derived from an EMBL/GenBank/DDBJ whole genome shotgun (WGS) entry which is preliminary data.</text>
</comment>
<accession>A0A919DRM8</accession>
<dbReference type="Proteomes" id="UP000608024">
    <property type="component" value="Unassembled WGS sequence"/>
</dbReference>
<dbReference type="EMBL" id="BNBT01000066">
    <property type="protein sequence ID" value="GHE69246.1"/>
    <property type="molecule type" value="Genomic_DNA"/>
</dbReference>
<gene>
    <name evidence="2" type="ORF">GCM10018785_42230</name>
</gene>
<feature type="region of interest" description="Disordered" evidence="1">
    <location>
        <begin position="1"/>
        <end position="23"/>
    </location>
</feature>
<evidence type="ECO:0000313" key="2">
    <source>
        <dbReference type="EMBL" id="GHE69246.1"/>
    </source>
</evidence>